<accession>A0ABR8LUL7</accession>
<name>A0ABR8LUL7_9ALTE</name>
<dbReference type="SUPFAM" id="SSF53850">
    <property type="entry name" value="Periplasmic binding protein-like II"/>
    <property type="match status" value="1"/>
</dbReference>
<proteinExistence type="predicted"/>
<dbReference type="Proteomes" id="UP000624419">
    <property type="component" value="Unassembled WGS sequence"/>
</dbReference>
<sequence length="256" mass="29051">MFVRTLLLVISVVFSLHSEAKSYIVGAQNIHYYPHYDFQSNVDKGIGWAILEAYAADSGHTFNYHAMPILRLQRELVKGNVDFVYPDNPKWYDAPGNHEKKYYSTPLVRALGGTIVHPEDSNNAIDKIKRIAMPLGFTPVNWQKRVDNDQTKLISVNDSITALQMLQKRRVDAANLEYNVVQYIASITPELGPFTLAPGLPHDDVGFMLSTIKHPGLVADLSSFIEHNPDIIQSIYTKYQIRHPQAILKSLRENYN</sequence>
<comment type="caution">
    <text evidence="1">The sequence shown here is derived from an EMBL/GenBank/DDBJ whole genome shotgun (WGS) entry which is preliminary data.</text>
</comment>
<dbReference type="EMBL" id="JABBXD010000017">
    <property type="protein sequence ID" value="MBD3587649.1"/>
    <property type="molecule type" value="Genomic_DNA"/>
</dbReference>
<reference evidence="1 2" key="1">
    <citation type="submission" date="2020-04" db="EMBL/GenBank/DDBJ databases">
        <title>Salinimonas sp. HHU 13199.</title>
        <authorList>
            <person name="Cui X."/>
            <person name="Zhang D."/>
        </authorList>
    </citation>
    <scope>NUCLEOTIDE SEQUENCE [LARGE SCALE GENOMIC DNA]</scope>
    <source>
        <strain evidence="1 2">HHU 13199</strain>
    </source>
</reference>
<gene>
    <name evidence="1" type="ORF">HHX48_18075</name>
</gene>
<evidence type="ECO:0000313" key="1">
    <source>
        <dbReference type="EMBL" id="MBD3587649.1"/>
    </source>
</evidence>
<evidence type="ECO:0000313" key="2">
    <source>
        <dbReference type="Proteomes" id="UP000624419"/>
    </source>
</evidence>
<protein>
    <submittedName>
        <fullName evidence="1">Amino acid ABC transporter substrate-binding protein</fullName>
    </submittedName>
</protein>
<dbReference type="Gene3D" id="3.40.190.10">
    <property type="entry name" value="Periplasmic binding protein-like II"/>
    <property type="match status" value="2"/>
</dbReference>
<organism evidence="1 2">
    <name type="scientific">Salinimonas profundi</name>
    <dbReference type="NCBI Taxonomy" id="2729140"/>
    <lineage>
        <taxon>Bacteria</taxon>
        <taxon>Pseudomonadati</taxon>
        <taxon>Pseudomonadota</taxon>
        <taxon>Gammaproteobacteria</taxon>
        <taxon>Alteromonadales</taxon>
        <taxon>Alteromonadaceae</taxon>
        <taxon>Alteromonas/Salinimonas group</taxon>
        <taxon>Salinimonas</taxon>
    </lineage>
</organism>
<keyword evidence="2" id="KW-1185">Reference proteome</keyword>